<proteinExistence type="predicted"/>
<sequence>MRVTDRDERADGTPPRDAPGAEGPGAAGAPSRAPLGADGSPDPTAPDPGALRPLDALDAVLLVSRARELARSGDPGGALELLRNHEHLGGHRDVLDLRARLHAQRGETAEAAECWRRVLARRPDDPEARAGLARLGRTGPAAALGRHRTRTALVAAVCVVTAAVTGVVTALDEPARTDTDRAAGPETPGTRATPAPGRQRDPDEARRATALASLARDLRAPGLRVTTRADSVEVAFTEGLFSEGTRLTPTGAQRLAELGERLAGQESAITVHGHAAVVPGAPRSGGSVVALWRALVAARELSTATGKPLTAFTTDSADQRDAPYPDDPARNRTVTVVLT</sequence>
<dbReference type="InterPro" id="IPR011990">
    <property type="entry name" value="TPR-like_helical_dom_sf"/>
</dbReference>
<reference evidence="3 4" key="1">
    <citation type="submission" date="2024-06" db="EMBL/GenBank/DDBJ databases">
        <title>The Natural Products Discovery Center: Release of the First 8490 Sequenced Strains for Exploring Actinobacteria Biosynthetic Diversity.</title>
        <authorList>
            <person name="Kalkreuter E."/>
            <person name="Kautsar S.A."/>
            <person name="Yang D."/>
            <person name="Bader C.D."/>
            <person name="Teijaro C.N."/>
            <person name="Fluegel L."/>
            <person name="Davis C.M."/>
            <person name="Simpson J.R."/>
            <person name="Lauterbach L."/>
            <person name="Steele A.D."/>
            <person name="Gui C."/>
            <person name="Meng S."/>
            <person name="Li G."/>
            <person name="Viehrig K."/>
            <person name="Ye F."/>
            <person name="Su P."/>
            <person name="Kiefer A.F."/>
            <person name="Nichols A."/>
            <person name="Cepeda A.J."/>
            <person name="Yan W."/>
            <person name="Fan B."/>
            <person name="Jiang Y."/>
            <person name="Adhikari A."/>
            <person name="Zheng C.-J."/>
            <person name="Schuster L."/>
            <person name="Cowan T.M."/>
            <person name="Smanski M.J."/>
            <person name="Chevrette M.G."/>
            <person name="De Carvalho L.P.S."/>
            <person name="Shen B."/>
        </authorList>
    </citation>
    <scope>NUCLEOTIDE SEQUENCE [LARGE SCALE GENOMIC DNA]</scope>
    <source>
        <strain evidence="3 4">NPDC019583</strain>
    </source>
</reference>
<feature type="transmembrane region" description="Helical" evidence="2">
    <location>
        <begin position="152"/>
        <end position="171"/>
    </location>
</feature>
<feature type="compositionally biased region" description="Basic and acidic residues" evidence="1">
    <location>
        <begin position="174"/>
        <end position="183"/>
    </location>
</feature>
<keyword evidence="2" id="KW-0472">Membrane</keyword>
<evidence type="ECO:0000256" key="2">
    <source>
        <dbReference type="SAM" id="Phobius"/>
    </source>
</evidence>
<accession>A0ABV2Y4E7</accession>
<feature type="compositionally biased region" description="Basic and acidic residues" evidence="1">
    <location>
        <begin position="317"/>
        <end position="330"/>
    </location>
</feature>
<feature type="region of interest" description="Disordered" evidence="1">
    <location>
        <begin position="1"/>
        <end position="52"/>
    </location>
</feature>
<feature type="region of interest" description="Disordered" evidence="1">
    <location>
        <begin position="311"/>
        <end position="330"/>
    </location>
</feature>
<evidence type="ECO:0000313" key="3">
    <source>
        <dbReference type="EMBL" id="MEU2271129.1"/>
    </source>
</evidence>
<evidence type="ECO:0000313" key="4">
    <source>
        <dbReference type="Proteomes" id="UP001550603"/>
    </source>
</evidence>
<dbReference type="EMBL" id="JBEYBN010000066">
    <property type="protein sequence ID" value="MEU2271129.1"/>
    <property type="molecule type" value="Genomic_DNA"/>
</dbReference>
<protein>
    <submittedName>
        <fullName evidence="3">Tetratricopeptide repeat protein</fullName>
    </submittedName>
</protein>
<evidence type="ECO:0000256" key="1">
    <source>
        <dbReference type="SAM" id="MobiDB-lite"/>
    </source>
</evidence>
<feature type="compositionally biased region" description="Basic and acidic residues" evidence="1">
    <location>
        <begin position="1"/>
        <end position="11"/>
    </location>
</feature>
<feature type="non-terminal residue" evidence="3">
    <location>
        <position position="339"/>
    </location>
</feature>
<name>A0ABV2Y4E7_9ACTN</name>
<dbReference type="Proteomes" id="UP001550603">
    <property type="component" value="Unassembled WGS sequence"/>
</dbReference>
<keyword evidence="2" id="KW-0812">Transmembrane</keyword>
<dbReference type="Gene3D" id="1.25.40.10">
    <property type="entry name" value="Tetratricopeptide repeat domain"/>
    <property type="match status" value="1"/>
</dbReference>
<feature type="compositionally biased region" description="Low complexity" evidence="1">
    <location>
        <begin position="27"/>
        <end position="37"/>
    </location>
</feature>
<comment type="caution">
    <text evidence="3">The sequence shown here is derived from an EMBL/GenBank/DDBJ whole genome shotgun (WGS) entry which is preliminary data.</text>
</comment>
<dbReference type="RefSeq" id="WP_359792728.1">
    <property type="nucleotide sequence ID" value="NZ_JBEYBN010000066.1"/>
</dbReference>
<gene>
    <name evidence="3" type="ORF">ABZ568_32885</name>
</gene>
<feature type="region of interest" description="Disordered" evidence="1">
    <location>
        <begin position="174"/>
        <end position="205"/>
    </location>
</feature>
<organism evidence="3 4">
    <name type="scientific">Streptomyces olindensis</name>
    <dbReference type="NCBI Taxonomy" id="358823"/>
    <lineage>
        <taxon>Bacteria</taxon>
        <taxon>Bacillati</taxon>
        <taxon>Actinomycetota</taxon>
        <taxon>Actinomycetes</taxon>
        <taxon>Kitasatosporales</taxon>
        <taxon>Streptomycetaceae</taxon>
        <taxon>Streptomyces</taxon>
    </lineage>
</organism>
<dbReference type="Pfam" id="PF13428">
    <property type="entry name" value="TPR_14"/>
    <property type="match status" value="1"/>
</dbReference>
<dbReference type="SUPFAM" id="SSF48452">
    <property type="entry name" value="TPR-like"/>
    <property type="match status" value="1"/>
</dbReference>
<keyword evidence="2" id="KW-1133">Transmembrane helix</keyword>
<keyword evidence="4" id="KW-1185">Reference proteome</keyword>